<accession>A0ABD3VSM7</accession>
<reference evidence="1 2" key="1">
    <citation type="submission" date="2024-11" db="EMBL/GenBank/DDBJ databases">
        <title>Chromosome-level genome assembly of the freshwater bivalve Anodonta woodiana.</title>
        <authorList>
            <person name="Chen X."/>
        </authorList>
    </citation>
    <scope>NUCLEOTIDE SEQUENCE [LARGE SCALE GENOMIC DNA]</scope>
    <source>
        <strain evidence="1">MN2024</strain>
        <tissue evidence="1">Gills</tissue>
    </source>
</reference>
<dbReference type="EMBL" id="JBJQND010000010">
    <property type="protein sequence ID" value="KAL3863563.1"/>
    <property type="molecule type" value="Genomic_DNA"/>
</dbReference>
<evidence type="ECO:0000313" key="1">
    <source>
        <dbReference type="EMBL" id="KAL3863563.1"/>
    </source>
</evidence>
<protein>
    <submittedName>
        <fullName evidence="1">Uncharacterized protein</fullName>
    </submittedName>
</protein>
<gene>
    <name evidence="1" type="ORF">ACJMK2_005314</name>
</gene>
<organism evidence="1 2">
    <name type="scientific">Sinanodonta woodiana</name>
    <name type="common">Chinese pond mussel</name>
    <name type="synonym">Anodonta woodiana</name>
    <dbReference type="NCBI Taxonomy" id="1069815"/>
    <lineage>
        <taxon>Eukaryota</taxon>
        <taxon>Metazoa</taxon>
        <taxon>Spiralia</taxon>
        <taxon>Lophotrochozoa</taxon>
        <taxon>Mollusca</taxon>
        <taxon>Bivalvia</taxon>
        <taxon>Autobranchia</taxon>
        <taxon>Heteroconchia</taxon>
        <taxon>Palaeoheterodonta</taxon>
        <taxon>Unionida</taxon>
        <taxon>Unionoidea</taxon>
        <taxon>Unionidae</taxon>
        <taxon>Unioninae</taxon>
        <taxon>Sinanodonta</taxon>
    </lineage>
</organism>
<name>A0ABD3VSM7_SINWO</name>
<keyword evidence="2" id="KW-1185">Reference proteome</keyword>
<dbReference type="AlphaFoldDB" id="A0ABD3VSM7"/>
<sequence>MTGEVRCVATQACEGYLELREGLTDSFGKRMLEQFTALGRMKKESTETYRGLVARIDQHIKCFMEDRHHIVCLPEEIKTKIMLKCCHTIKYSGLGAIRALVQSRGRESLYFLK</sequence>
<dbReference type="Proteomes" id="UP001634394">
    <property type="component" value="Unassembled WGS sequence"/>
</dbReference>
<proteinExistence type="predicted"/>
<evidence type="ECO:0000313" key="2">
    <source>
        <dbReference type="Proteomes" id="UP001634394"/>
    </source>
</evidence>
<comment type="caution">
    <text evidence="1">The sequence shown here is derived from an EMBL/GenBank/DDBJ whole genome shotgun (WGS) entry which is preliminary data.</text>
</comment>